<dbReference type="RefSeq" id="WP_039680526.1">
    <property type="nucleotide sequence ID" value="NZ_JAWGXO010000008.1"/>
</dbReference>
<reference evidence="2 3" key="1">
    <citation type="submission" date="2014-12" db="EMBL/GenBank/DDBJ databases">
        <title>Draft genome sequence of Terrisporobacter sp. 08-306576, isolated from the blood culture of a bacteremia patient.</title>
        <authorList>
            <person name="Lund L.C."/>
            <person name="Sydenham T.V."/>
            <person name="Hogh S.V."/>
            <person name="Skov M.N."/>
            <person name="Kemp M."/>
            <person name="Justesen U.S."/>
        </authorList>
    </citation>
    <scope>NUCLEOTIDE SEQUENCE [LARGE SCALE GENOMIC DNA]</scope>
    <source>
        <strain evidence="2 3">08-306576</strain>
    </source>
</reference>
<feature type="transmembrane region" description="Helical" evidence="1">
    <location>
        <begin position="7"/>
        <end position="24"/>
    </location>
</feature>
<feature type="transmembrane region" description="Helical" evidence="1">
    <location>
        <begin position="30"/>
        <end position="50"/>
    </location>
</feature>
<dbReference type="OrthoDB" id="1755900at2"/>
<evidence type="ECO:0000313" key="2">
    <source>
        <dbReference type="EMBL" id="KHS56368.1"/>
    </source>
</evidence>
<dbReference type="AlphaFoldDB" id="A0A0B3VU70"/>
<proteinExistence type="predicted"/>
<accession>A0A0B3VU70</accession>
<comment type="caution">
    <text evidence="2">The sequence shown here is derived from an EMBL/GenBank/DDBJ whole genome shotgun (WGS) entry which is preliminary data.</text>
</comment>
<protein>
    <submittedName>
        <fullName evidence="2">Uncharacterized protein</fullName>
    </submittedName>
</protein>
<keyword evidence="1" id="KW-0472">Membrane</keyword>
<evidence type="ECO:0000256" key="1">
    <source>
        <dbReference type="SAM" id="Phobius"/>
    </source>
</evidence>
<evidence type="ECO:0000313" key="3">
    <source>
        <dbReference type="Proteomes" id="UP000031189"/>
    </source>
</evidence>
<keyword evidence="1" id="KW-1133">Transmembrane helix</keyword>
<name>A0A0B3VU70_9FIRM</name>
<organism evidence="2 3">
    <name type="scientific">Terrisporobacter othiniensis</name>
    <dbReference type="NCBI Taxonomy" id="1577792"/>
    <lineage>
        <taxon>Bacteria</taxon>
        <taxon>Bacillati</taxon>
        <taxon>Bacillota</taxon>
        <taxon>Clostridia</taxon>
        <taxon>Peptostreptococcales</taxon>
        <taxon>Peptostreptococcaceae</taxon>
        <taxon>Terrisporobacter</taxon>
    </lineage>
</organism>
<keyword evidence="1" id="KW-0812">Transmembrane</keyword>
<dbReference type="Proteomes" id="UP000031189">
    <property type="component" value="Unassembled WGS sequence"/>
</dbReference>
<dbReference type="EMBL" id="JWHR01000113">
    <property type="protein sequence ID" value="KHS56368.1"/>
    <property type="molecule type" value="Genomic_DNA"/>
</dbReference>
<dbReference type="STRING" id="1577792.QX51_14045"/>
<keyword evidence="3" id="KW-1185">Reference proteome</keyword>
<sequence>MKLGDVFVFGVDLVLFTYFTQIALNTTSMTIRIAACFAMTAEIFFMRQHLKMMKIISNRRED</sequence>
<gene>
    <name evidence="2" type="ORF">QX51_14045</name>
</gene>